<proteinExistence type="predicted"/>
<sequence length="282" mass="32778">MLNKNNLATELTLYNNDRVFKQIQSRINDEKQCVTAEMEKFVLSNSVRYDLVVNFEHNLRKDIRSRAEDFLLDHFDEKIYAKEVEQLIEKWQRQLNDNKMSPPATDENKMKNLLKHARDKTKKVFKHTEEDLLKQKEMDLNQTVTDAREKLNELSKKIIKIDENSDGEYLSKRGSQAYEDDAQSSSSGKIDEKTIKDKLNAIIQETKSMQDKLGPELNLTSTKSKAWKKQVEALENNEKNIKLLEKAVKEAIRKATDGMKSFKKMLEDIKSVYAKNDAPFVG</sequence>
<evidence type="ECO:0000256" key="1">
    <source>
        <dbReference type="SAM" id="Coils"/>
    </source>
</evidence>
<feature type="coiled-coil region" evidence="1">
    <location>
        <begin position="217"/>
        <end position="254"/>
    </location>
</feature>
<organism evidence="2 3">
    <name type="scientific">Globodera rostochiensis</name>
    <name type="common">Golden nematode worm</name>
    <name type="synonym">Heterodera rostochiensis</name>
    <dbReference type="NCBI Taxonomy" id="31243"/>
    <lineage>
        <taxon>Eukaryota</taxon>
        <taxon>Metazoa</taxon>
        <taxon>Ecdysozoa</taxon>
        <taxon>Nematoda</taxon>
        <taxon>Chromadorea</taxon>
        <taxon>Rhabditida</taxon>
        <taxon>Tylenchina</taxon>
        <taxon>Tylenchomorpha</taxon>
        <taxon>Tylenchoidea</taxon>
        <taxon>Heteroderidae</taxon>
        <taxon>Heteroderinae</taxon>
        <taxon>Globodera</taxon>
    </lineage>
</organism>
<reference evidence="3" key="1">
    <citation type="submission" date="2022-11" db="UniProtKB">
        <authorList>
            <consortium name="WormBaseParasite"/>
        </authorList>
    </citation>
    <scope>IDENTIFICATION</scope>
</reference>
<keyword evidence="1" id="KW-0175">Coiled coil</keyword>
<accession>A0A914HIR5</accession>
<dbReference type="Proteomes" id="UP000887572">
    <property type="component" value="Unplaced"/>
</dbReference>
<dbReference type="WBParaSite" id="Gr19_v10_g1830.t1">
    <property type="protein sequence ID" value="Gr19_v10_g1830.t1"/>
    <property type="gene ID" value="Gr19_v10_g1830"/>
</dbReference>
<protein>
    <submittedName>
        <fullName evidence="3">Uncharacterized protein</fullName>
    </submittedName>
</protein>
<name>A0A914HIR5_GLORO</name>
<evidence type="ECO:0000313" key="3">
    <source>
        <dbReference type="WBParaSite" id="Gr19_v10_g1830.t1"/>
    </source>
</evidence>
<evidence type="ECO:0000313" key="2">
    <source>
        <dbReference type="Proteomes" id="UP000887572"/>
    </source>
</evidence>
<dbReference type="AlphaFoldDB" id="A0A914HIR5"/>
<keyword evidence="2" id="KW-1185">Reference proteome</keyword>
<feature type="coiled-coil region" evidence="1">
    <location>
        <begin position="137"/>
        <end position="164"/>
    </location>
</feature>